<keyword evidence="3" id="KW-0812">Transmembrane</keyword>
<evidence type="ECO:0000256" key="3">
    <source>
        <dbReference type="SAM" id="Phobius"/>
    </source>
</evidence>
<organism evidence="4">
    <name type="scientific">viral metagenome</name>
    <dbReference type="NCBI Taxonomy" id="1070528"/>
    <lineage>
        <taxon>unclassified sequences</taxon>
        <taxon>metagenomes</taxon>
        <taxon>organismal metagenomes</taxon>
    </lineage>
</organism>
<keyword evidence="3" id="KW-0472">Membrane</keyword>
<dbReference type="AlphaFoldDB" id="A0A6C0FDN4"/>
<dbReference type="EMBL" id="MN738838">
    <property type="protein sequence ID" value="QHT39134.1"/>
    <property type="molecule type" value="Genomic_DNA"/>
</dbReference>
<feature type="transmembrane region" description="Helical" evidence="3">
    <location>
        <begin position="15"/>
        <end position="32"/>
    </location>
</feature>
<dbReference type="GO" id="GO:0006487">
    <property type="term" value="P:protein N-linked glycosylation"/>
    <property type="evidence" value="ECO:0007669"/>
    <property type="project" value="TreeGrafter"/>
</dbReference>
<dbReference type="PANTHER" id="PTHR31306">
    <property type="entry name" value="ALPHA-1,6-MANNOSYLTRANSFERASE MNN11-RELATED"/>
    <property type="match status" value="1"/>
</dbReference>
<evidence type="ECO:0008006" key="5">
    <source>
        <dbReference type="Google" id="ProtNLM"/>
    </source>
</evidence>
<dbReference type="GO" id="GO:0000139">
    <property type="term" value="C:Golgi membrane"/>
    <property type="evidence" value="ECO:0007669"/>
    <property type="project" value="TreeGrafter"/>
</dbReference>
<keyword evidence="2" id="KW-0808">Transferase</keyword>
<name>A0A6C0FDN4_9ZZZZ</name>
<keyword evidence="3" id="KW-1133">Transmembrane helix</keyword>
<dbReference type="InterPro" id="IPR029044">
    <property type="entry name" value="Nucleotide-diphossugar_trans"/>
</dbReference>
<sequence length="264" mass="31463">MNKLLKYIKSHKKEIYIIVSLVIIALISYIIYKMNSNKIKKSNRIAVCTWYDDGIKKYADIARDINQKYCDLHGYEFIVKHDRKLRERQQQWECIPTVLELVNTGNYDYIVWIDADAVFRLNHENFNLLENIINDNNKNIILSADTVGYDIINTGIFIVKSNNYTKDILQQIIDSKDEKCMKYNEWGHEQECMTYFYNDNINNFKDNTVILEEGILQSWHKANNNIQKEYNNSLILHLAGVNNDDRYKIFKNLKEDDYLDYFIH</sequence>
<reference evidence="4" key="1">
    <citation type="journal article" date="2020" name="Nature">
        <title>Giant virus diversity and host interactions through global metagenomics.</title>
        <authorList>
            <person name="Schulz F."/>
            <person name="Roux S."/>
            <person name="Paez-Espino D."/>
            <person name="Jungbluth S."/>
            <person name="Walsh D.A."/>
            <person name="Denef V.J."/>
            <person name="McMahon K.D."/>
            <person name="Konstantinidis K.T."/>
            <person name="Eloe-Fadrosh E.A."/>
            <person name="Kyrpides N.C."/>
            <person name="Woyke T."/>
        </authorList>
    </citation>
    <scope>NUCLEOTIDE SEQUENCE</scope>
    <source>
        <strain evidence="4">GVMAG-S-ERX556126-94</strain>
    </source>
</reference>
<evidence type="ECO:0000256" key="2">
    <source>
        <dbReference type="ARBA" id="ARBA00022679"/>
    </source>
</evidence>
<dbReference type="Pfam" id="PF05637">
    <property type="entry name" value="Glyco_transf_34"/>
    <property type="match status" value="1"/>
</dbReference>
<evidence type="ECO:0000256" key="1">
    <source>
        <dbReference type="ARBA" id="ARBA00022676"/>
    </source>
</evidence>
<keyword evidence="1" id="KW-0328">Glycosyltransferase</keyword>
<dbReference type="GO" id="GO:0016757">
    <property type="term" value="F:glycosyltransferase activity"/>
    <property type="evidence" value="ECO:0007669"/>
    <property type="project" value="UniProtKB-KW"/>
</dbReference>
<dbReference type="PANTHER" id="PTHR31306:SF4">
    <property type="entry name" value="ALPHA-1,2-GALACTOSYLTRANSFERASE"/>
    <property type="match status" value="1"/>
</dbReference>
<protein>
    <recommendedName>
        <fullName evidence="5">Nucleotide-diphospho-sugar transferase domain-containing protein</fullName>
    </recommendedName>
</protein>
<proteinExistence type="predicted"/>
<evidence type="ECO:0000313" key="4">
    <source>
        <dbReference type="EMBL" id="QHT39134.1"/>
    </source>
</evidence>
<dbReference type="InterPro" id="IPR008630">
    <property type="entry name" value="Glyco_trans_34"/>
</dbReference>
<dbReference type="SUPFAM" id="SSF53448">
    <property type="entry name" value="Nucleotide-diphospho-sugar transferases"/>
    <property type="match status" value="1"/>
</dbReference>
<dbReference type="Gene3D" id="3.90.550.10">
    <property type="entry name" value="Spore Coat Polysaccharide Biosynthesis Protein SpsA, Chain A"/>
    <property type="match status" value="1"/>
</dbReference>
<accession>A0A6C0FDN4</accession>